<accession>A0A2P6RSE1</accession>
<evidence type="ECO:0000313" key="3">
    <source>
        <dbReference type="Proteomes" id="UP000238479"/>
    </source>
</evidence>
<evidence type="ECO:0000313" key="2">
    <source>
        <dbReference type="EMBL" id="PRQ49360.1"/>
    </source>
</evidence>
<name>A0A2P6RSE1_ROSCH</name>
<dbReference type="Gramene" id="PRQ49360">
    <property type="protein sequence ID" value="PRQ49360"/>
    <property type="gene ID" value="RchiOBHm_Chr2g0121041"/>
</dbReference>
<feature type="transmembrane region" description="Helical" evidence="1">
    <location>
        <begin position="51"/>
        <end position="68"/>
    </location>
</feature>
<reference evidence="2 3" key="1">
    <citation type="journal article" date="2018" name="Nat. Genet.">
        <title>The Rosa genome provides new insights in the design of modern roses.</title>
        <authorList>
            <person name="Bendahmane M."/>
        </authorList>
    </citation>
    <scope>NUCLEOTIDE SEQUENCE [LARGE SCALE GENOMIC DNA]</scope>
    <source>
        <strain evidence="3">cv. Old Blush</strain>
    </source>
</reference>
<keyword evidence="1" id="KW-1133">Transmembrane helix</keyword>
<gene>
    <name evidence="2" type="ORF">RchiOBHm_Chr2g0121041</name>
</gene>
<proteinExistence type="predicted"/>
<keyword evidence="3" id="KW-1185">Reference proteome</keyword>
<evidence type="ECO:0000256" key="1">
    <source>
        <dbReference type="SAM" id="Phobius"/>
    </source>
</evidence>
<dbReference type="Proteomes" id="UP000238479">
    <property type="component" value="Chromosome 2"/>
</dbReference>
<keyword evidence="1" id="KW-0472">Membrane</keyword>
<feature type="transmembrane region" description="Helical" evidence="1">
    <location>
        <begin position="26"/>
        <end position="45"/>
    </location>
</feature>
<comment type="caution">
    <text evidence="2">The sequence shown here is derived from an EMBL/GenBank/DDBJ whole genome shotgun (WGS) entry which is preliminary data.</text>
</comment>
<protein>
    <submittedName>
        <fullName evidence="2">Uncharacterized protein</fullName>
    </submittedName>
</protein>
<organism evidence="2 3">
    <name type="scientific">Rosa chinensis</name>
    <name type="common">China rose</name>
    <dbReference type="NCBI Taxonomy" id="74649"/>
    <lineage>
        <taxon>Eukaryota</taxon>
        <taxon>Viridiplantae</taxon>
        <taxon>Streptophyta</taxon>
        <taxon>Embryophyta</taxon>
        <taxon>Tracheophyta</taxon>
        <taxon>Spermatophyta</taxon>
        <taxon>Magnoliopsida</taxon>
        <taxon>eudicotyledons</taxon>
        <taxon>Gunneridae</taxon>
        <taxon>Pentapetalae</taxon>
        <taxon>rosids</taxon>
        <taxon>fabids</taxon>
        <taxon>Rosales</taxon>
        <taxon>Rosaceae</taxon>
        <taxon>Rosoideae</taxon>
        <taxon>Rosoideae incertae sedis</taxon>
        <taxon>Rosa</taxon>
    </lineage>
</organism>
<keyword evidence="1" id="KW-0812">Transmembrane</keyword>
<dbReference type="EMBL" id="PDCK01000040">
    <property type="protein sequence ID" value="PRQ49360.1"/>
    <property type="molecule type" value="Genomic_DNA"/>
</dbReference>
<sequence length="70" mass="8801">MFPTHMKKAFLFPWIHFFYPKRSSSLPHFFTFMLCFHHYLIFYIFYKPLSYSTFIIFLHLIISLFFFFPI</sequence>
<dbReference type="AlphaFoldDB" id="A0A2P6RSE1"/>